<evidence type="ECO:0000313" key="1">
    <source>
        <dbReference type="EMBL" id="KAA8894565.1"/>
    </source>
</evidence>
<dbReference type="Proteomes" id="UP000326924">
    <property type="component" value="Unassembled WGS sequence"/>
</dbReference>
<accession>A0A5J5EFT7</accession>
<organism evidence="1 2">
    <name type="scientific">Sphaerosporella brunnea</name>
    <dbReference type="NCBI Taxonomy" id="1250544"/>
    <lineage>
        <taxon>Eukaryota</taxon>
        <taxon>Fungi</taxon>
        <taxon>Dikarya</taxon>
        <taxon>Ascomycota</taxon>
        <taxon>Pezizomycotina</taxon>
        <taxon>Pezizomycetes</taxon>
        <taxon>Pezizales</taxon>
        <taxon>Pyronemataceae</taxon>
        <taxon>Sphaerosporella</taxon>
    </lineage>
</organism>
<gene>
    <name evidence="1" type="ORF">FN846DRAFT_973550</name>
</gene>
<evidence type="ECO:0000313" key="2">
    <source>
        <dbReference type="Proteomes" id="UP000326924"/>
    </source>
</evidence>
<sequence>MDPSSPPNTHGAERHAKVLAVPTLLSSLPTPIPSPTSIHKAHLHEAVDTVLRHRVVSGEPATISVASAEEYDSLATYLWDKVRARCELYPSRSRLAKTLGCTVSTSTDYVLAVVPAASGTHEILANFIIDEIMAAVQSPSFLPAPWPRTVIRSCGSASVSCEYGGKRFEFSPDGSLIFRTHEVPWLVVEVANTESTSHVQEKMRTYLLGSLGRVRYGVCLNMLTRVQFKRDIVQPKQHSRRKALVKAEIRRVRDAGEGRSKVVSIKEQAERNIARRLHKEPDLLCDPEDDLILQRPGEYVLATISVFSSELITLPDGTLQGRLTMPVPPTPIWPQRLVDGFSIRWQDINHPDLPEQKLLAEAFVSFDRLHEMLNDEFTPQPAGTLPTGCWVGVSWR</sequence>
<dbReference type="EMBL" id="VXIS01000330">
    <property type="protein sequence ID" value="KAA8894565.1"/>
    <property type="molecule type" value="Genomic_DNA"/>
</dbReference>
<name>A0A5J5EFT7_9PEZI</name>
<dbReference type="InParanoid" id="A0A5J5EFT7"/>
<keyword evidence="2" id="KW-1185">Reference proteome</keyword>
<dbReference type="OrthoDB" id="5445455at2759"/>
<reference evidence="1 2" key="1">
    <citation type="submission" date="2019-09" db="EMBL/GenBank/DDBJ databases">
        <title>Draft genome of the ectomycorrhizal ascomycete Sphaerosporella brunnea.</title>
        <authorList>
            <consortium name="DOE Joint Genome Institute"/>
            <person name="Benucci G.M."/>
            <person name="Marozzi G."/>
            <person name="Antonielli L."/>
            <person name="Sanchez S."/>
            <person name="Marco P."/>
            <person name="Wang X."/>
            <person name="Falini L.B."/>
            <person name="Barry K."/>
            <person name="Haridas S."/>
            <person name="Lipzen A."/>
            <person name="Labutti K."/>
            <person name="Grigoriev I.V."/>
            <person name="Murat C."/>
            <person name="Martin F."/>
            <person name="Albertini E."/>
            <person name="Donnini D."/>
            <person name="Bonito G."/>
        </authorList>
    </citation>
    <scope>NUCLEOTIDE SEQUENCE [LARGE SCALE GENOMIC DNA]</scope>
    <source>
        <strain evidence="1 2">Sb_GMNB300</strain>
    </source>
</reference>
<proteinExistence type="predicted"/>
<comment type="caution">
    <text evidence="1">The sequence shown here is derived from an EMBL/GenBank/DDBJ whole genome shotgun (WGS) entry which is preliminary data.</text>
</comment>
<dbReference type="AlphaFoldDB" id="A0A5J5EFT7"/>
<protein>
    <submittedName>
        <fullName evidence="1">Uncharacterized protein</fullName>
    </submittedName>
</protein>